<evidence type="ECO:0008006" key="3">
    <source>
        <dbReference type="Google" id="ProtNLM"/>
    </source>
</evidence>
<keyword evidence="1" id="KW-0808">Transferase</keyword>
<gene>
    <name evidence="2" type="ORF">METZ01_LOCUS76680</name>
</gene>
<name>A0A381U6I4_9ZZZZ</name>
<dbReference type="Gene3D" id="3.40.50.10540">
    <property type="entry name" value="Crotonobetainyl-coa:carnitine coa-transferase, domain 1"/>
    <property type="match status" value="1"/>
</dbReference>
<dbReference type="SUPFAM" id="SSF89796">
    <property type="entry name" value="CoA-transferase family III (CaiB/BaiF)"/>
    <property type="match status" value="1"/>
</dbReference>
<protein>
    <recommendedName>
        <fullName evidence="3">Formyl-CoA transferase</fullName>
    </recommendedName>
</protein>
<dbReference type="AlphaFoldDB" id="A0A381U6I4"/>
<dbReference type="InterPro" id="IPR023606">
    <property type="entry name" value="CoA-Trfase_III_dom_1_sf"/>
</dbReference>
<proteinExistence type="predicted"/>
<accession>A0A381U6I4</accession>
<organism evidence="2">
    <name type="scientific">marine metagenome</name>
    <dbReference type="NCBI Taxonomy" id="408172"/>
    <lineage>
        <taxon>unclassified sequences</taxon>
        <taxon>metagenomes</taxon>
        <taxon>ecological metagenomes</taxon>
    </lineage>
</organism>
<dbReference type="InterPro" id="IPR003673">
    <property type="entry name" value="CoA-Trfase_fam_III"/>
</dbReference>
<dbReference type="EMBL" id="UINC01005833">
    <property type="protein sequence ID" value="SVA23826.1"/>
    <property type="molecule type" value="Genomic_DNA"/>
</dbReference>
<evidence type="ECO:0000313" key="2">
    <source>
        <dbReference type="EMBL" id="SVA23826.1"/>
    </source>
</evidence>
<dbReference type="InterPro" id="IPR050483">
    <property type="entry name" value="CoA-transferase_III_domain"/>
</dbReference>
<dbReference type="PANTHER" id="PTHR48207">
    <property type="entry name" value="SUCCINATE--HYDROXYMETHYLGLUTARATE COA-TRANSFERASE"/>
    <property type="match status" value="1"/>
</dbReference>
<dbReference type="Pfam" id="PF02515">
    <property type="entry name" value="CoA_transf_3"/>
    <property type="match status" value="1"/>
</dbReference>
<sequence>MSGPYATAMLADLGAEVLKIESIGSGDLSRLFGPHVADESAYALMLNRGKESLTVDLKHKAGRKLILDLAAKSDVVIENFRPGVAARLGLDYDGVKAVNAEIIYASISGFGSDSPLAGHPAFDLVVQAMSGLMSITGQPDSGATAVGESLADVSTGMFASSGILAALVQRERTGKGANIEVAMLDSVVSMLLTPLSRLLYTDEPIRLVGNRHPETYPVDAFDTNDGQIVLVVPADPMMAGLAAAISVPSLIEDPRFATNAMRNRHEAELREIIANWAKTVTSEQALRMLAEQGVPCGPVRSLAEATSDEHARIRGIVREASHPTLGTIPVVEQPVHFGDQSHCSSQHRMPRLGADTDAVLGRVLGMTATEISALRDAGAIGNETQMQDSQEAQ</sequence>
<dbReference type="Gene3D" id="3.30.1540.10">
    <property type="entry name" value="formyl-coa transferase, domain 3"/>
    <property type="match status" value="1"/>
</dbReference>
<dbReference type="InterPro" id="IPR044855">
    <property type="entry name" value="CoA-Trfase_III_dom3_sf"/>
</dbReference>
<dbReference type="PANTHER" id="PTHR48207:SF3">
    <property type="entry name" value="SUCCINATE--HYDROXYMETHYLGLUTARATE COA-TRANSFERASE"/>
    <property type="match status" value="1"/>
</dbReference>
<evidence type="ECO:0000256" key="1">
    <source>
        <dbReference type="ARBA" id="ARBA00022679"/>
    </source>
</evidence>
<reference evidence="2" key="1">
    <citation type="submission" date="2018-05" db="EMBL/GenBank/DDBJ databases">
        <authorList>
            <person name="Lanie J.A."/>
            <person name="Ng W.-L."/>
            <person name="Kazmierczak K.M."/>
            <person name="Andrzejewski T.M."/>
            <person name="Davidsen T.M."/>
            <person name="Wayne K.J."/>
            <person name="Tettelin H."/>
            <person name="Glass J.I."/>
            <person name="Rusch D."/>
            <person name="Podicherti R."/>
            <person name="Tsui H.-C.T."/>
            <person name="Winkler M.E."/>
        </authorList>
    </citation>
    <scope>NUCLEOTIDE SEQUENCE</scope>
</reference>
<dbReference type="GO" id="GO:0008410">
    <property type="term" value="F:CoA-transferase activity"/>
    <property type="evidence" value="ECO:0007669"/>
    <property type="project" value="TreeGrafter"/>
</dbReference>